<dbReference type="OrthoDB" id="9153186at2"/>
<dbReference type="SUPFAM" id="SSF54637">
    <property type="entry name" value="Thioesterase/thiol ester dehydrase-isomerase"/>
    <property type="match status" value="1"/>
</dbReference>
<dbReference type="InterPro" id="IPR027961">
    <property type="entry name" value="DUF4442"/>
</dbReference>
<organism evidence="1 2">
    <name type="scientific">Paenimyroides marinum</name>
    <dbReference type="NCBI Taxonomy" id="1159016"/>
    <lineage>
        <taxon>Bacteria</taxon>
        <taxon>Pseudomonadati</taxon>
        <taxon>Bacteroidota</taxon>
        <taxon>Flavobacteriia</taxon>
        <taxon>Flavobacteriales</taxon>
        <taxon>Flavobacteriaceae</taxon>
        <taxon>Paenimyroides</taxon>
    </lineage>
</organism>
<reference evidence="1 2" key="1">
    <citation type="submission" date="2016-10" db="EMBL/GenBank/DDBJ databases">
        <authorList>
            <person name="de Groot N.N."/>
        </authorList>
    </citation>
    <scope>NUCLEOTIDE SEQUENCE [LARGE SCALE GENOMIC DNA]</scope>
    <source>
        <strain evidence="1 2">CGMCC 1.10825</strain>
    </source>
</reference>
<name>A0A1H6M641_9FLAO</name>
<dbReference type="Proteomes" id="UP000199634">
    <property type="component" value="Unassembled WGS sequence"/>
</dbReference>
<evidence type="ECO:0000313" key="1">
    <source>
        <dbReference type="EMBL" id="SEH93424.1"/>
    </source>
</evidence>
<sequence>MEFNVRNLNLYLFKNLPSAYFCGVRVYALEADYCTVRVKHRWFNQNPFRSMYFAVQNMGAELTTGVLVMKAIKESNQKISMLVLNQKSQFTKKATGIITFKCDQGQLISEKIKEALQTKEGISFWVQSKGIDENGDVVGIYDFEWTLKAK</sequence>
<dbReference type="AlphaFoldDB" id="A0A1H6M641"/>
<accession>A0A1H6M641</accession>
<dbReference type="InterPro" id="IPR029069">
    <property type="entry name" value="HotDog_dom_sf"/>
</dbReference>
<dbReference type="EMBL" id="FNXE01000033">
    <property type="protein sequence ID" value="SEH93424.1"/>
    <property type="molecule type" value="Genomic_DNA"/>
</dbReference>
<protein>
    <recommendedName>
        <fullName evidence="3">DUF4442 domain-containing protein</fullName>
    </recommendedName>
</protein>
<evidence type="ECO:0000313" key="2">
    <source>
        <dbReference type="Proteomes" id="UP000199634"/>
    </source>
</evidence>
<keyword evidence="2" id="KW-1185">Reference proteome</keyword>
<dbReference type="Gene3D" id="3.10.129.10">
    <property type="entry name" value="Hotdog Thioesterase"/>
    <property type="match status" value="1"/>
</dbReference>
<dbReference type="RefSeq" id="WP_091100659.1">
    <property type="nucleotide sequence ID" value="NZ_FNXE01000033.1"/>
</dbReference>
<evidence type="ECO:0008006" key="3">
    <source>
        <dbReference type="Google" id="ProtNLM"/>
    </source>
</evidence>
<dbReference type="STRING" id="1159016.SAMN02927937_02227"/>
<gene>
    <name evidence="1" type="ORF">SAMN02927937_02227</name>
</gene>
<dbReference type="Pfam" id="PF14539">
    <property type="entry name" value="DUF4442"/>
    <property type="match status" value="1"/>
</dbReference>
<proteinExistence type="predicted"/>